<dbReference type="EMBL" id="FOIN01000056">
    <property type="protein sequence ID" value="SET85777.1"/>
    <property type="molecule type" value="Genomic_DNA"/>
</dbReference>
<dbReference type="InterPro" id="IPR050090">
    <property type="entry name" value="Tyrosine_recombinase_XerCD"/>
</dbReference>
<name>A0A1I0HRH9_9FIRM</name>
<dbReference type="AlphaFoldDB" id="A0A1I0HRH9"/>
<dbReference type="GO" id="GO:0006310">
    <property type="term" value="P:DNA recombination"/>
    <property type="evidence" value="ECO:0007669"/>
    <property type="project" value="UniProtKB-KW"/>
</dbReference>
<sequence length="199" mass="22524">MTGLRFGEACALQWVDLDFETGVLDISKSLYYKSLENYKFVEPKTKASVRQIVLDEDTLHELSVWKNIQQKVVKTDFILSYNGTPSNKHAIPRAIEKYSKLADVHRIKIHALRHSHASLLISLGENPLIIKDRLGHEDIETTLGTYGHLYPNSNYEVATKLKGLVKKSNAISSEAMAVKSNYPIKLNIETLENNAIKMQ</sequence>
<gene>
    <name evidence="3" type="ORF">SAMN04489758_15611</name>
</gene>
<dbReference type="InterPro" id="IPR002104">
    <property type="entry name" value="Integrase_catalytic"/>
</dbReference>
<dbReference type="PROSITE" id="PS51898">
    <property type="entry name" value="TYR_RECOMBINASE"/>
    <property type="match status" value="1"/>
</dbReference>
<dbReference type="GO" id="GO:0015074">
    <property type="term" value="P:DNA integration"/>
    <property type="evidence" value="ECO:0007669"/>
    <property type="project" value="InterPro"/>
</dbReference>
<dbReference type="PANTHER" id="PTHR30349">
    <property type="entry name" value="PHAGE INTEGRASE-RELATED"/>
    <property type="match status" value="1"/>
</dbReference>
<dbReference type="PANTHER" id="PTHR30349:SF64">
    <property type="entry name" value="PROPHAGE INTEGRASE INTD-RELATED"/>
    <property type="match status" value="1"/>
</dbReference>
<organism evidence="3 4">
    <name type="scientific">Thomasclavelia cocleata</name>
    <dbReference type="NCBI Taxonomy" id="69824"/>
    <lineage>
        <taxon>Bacteria</taxon>
        <taxon>Bacillati</taxon>
        <taxon>Bacillota</taxon>
        <taxon>Erysipelotrichia</taxon>
        <taxon>Erysipelotrichales</taxon>
        <taxon>Coprobacillaceae</taxon>
        <taxon>Thomasclavelia</taxon>
    </lineage>
</organism>
<feature type="domain" description="Tyr recombinase" evidence="2">
    <location>
        <begin position="1"/>
        <end position="159"/>
    </location>
</feature>
<evidence type="ECO:0000259" key="2">
    <source>
        <dbReference type="PROSITE" id="PS51898"/>
    </source>
</evidence>
<accession>A0A1I0HRH9</accession>
<evidence type="ECO:0000256" key="1">
    <source>
        <dbReference type="ARBA" id="ARBA00023172"/>
    </source>
</evidence>
<reference evidence="4" key="1">
    <citation type="submission" date="2016-10" db="EMBL/GenBank/DDBJ databases">
        <authorList>
            <person name="Varghese N."/>
            <person name="Submissions S."/>
        </authorList>
    </citation>
    <scope>NUCLEOTIDE SEQUENCE [LARGE SCALE GENOMIC DNA]</scope>
    <source>
        <strain evidence="4">DSM 1551</strain>
    </source>
</reference>
<keyword evidence="1" id="KW-0233">DNA recombination</keyword>
<proteinExistence type="predicted"/>
<evidence type="ECO:0000313" key="4">
    <source>
        <dbReference type="Proteomes" id="UP000198558"/>
    </source>
</evidence>
<keyword evidence="4" id="KW-1185">Reference proteome</keyword>
<evidence type="ECO:0000313" key="3">
    <source>
        <dbReference type="EMBL" id="SET85777.1"/>
    </source>
</evidence>
<dbReference type="InterPro" id="IPR011010">
    <property type="entry name" value="DNA_brk_join_enz"/>
</dbReference>
<dbReference type="Pfam" id="PF00589">
    <property type="entry name" value="Phage_integrase"/>
    <property type="match status" value="1"/>
</dbReference>
<dbReference type="Gene3D" id="1.10.443.10">
    <property type="entry name" value="Intergrase catalytic core"/>
    <property type="match status" value="1"/>
</dbReference>
<dbReference type="Proteomes" id="UP000198558">
    <property type="component" value="Unassembled WGS sequence"/>
</dbReference>
<dbReference type="CDD" id="cd01189">
    <property type="entry name" value="INT_ICEBs1_C_like"/>
    <property type="match status" value="1"/>
</dbReference>
<protein>
    <submittedName>
        <fullName evidence="3">Phage integrase family protein</fullName>
    </submittedName>
</protein>
<dbReference type="GO" id="GO:0003677">
    <property type="term" value="F:DNA binding"/>
    <property type="evidence" value="ECO:0007669"/>
    <property type="project" value="InterPro"/>
</dbReference>
<dbReference type="SUPFAM" id="SSF56349">
    <property type="entry name" value="DNA breaking-rejoining enzymes"/>
    <property type="match status" value="1"/>
</dbReference>
<dbReference type="InterPro" id="IPR013762">
    <property type="entry name" value="Integrase-like_cat_sf"/>
</dbReference>